<keyword evidence="2" id="KW-0479">Metal-binding</keyword>
<proteinExistence type="inferred from homology"/>
<dbReference type="Pfam" id="PF00394">
    <property type="entry name" value="Cu-oxidase"/>
    <property type="match status" value="1"/>
</dbReference>
<keyword evidence="4" id="KW-0560">Oxidoreductase</keyword>
<feature type="chain" id="PRO_5025538014" evidence="7">
    <location>
        <begin position="22"/>
        <end position="593"/>
    </location>
</feature>
<evidence type="ECO:0000256" key="3">
    <source>
        <dbReference type="ARBA" id="ARBA00022737"/>
    </source>
</evidence>
<feature type="domain" description="Plastocyanin-like" evidence="8">
    <location>
        <begin position="218"/>
        <end position="359"/>
    </location>
</feature>
<dbReference type="RefSeq" id="XP_033682011.1">
    <property type="nucleotide sequence ID" value="XM_033831059.1"/>
</dbReference>
<dbReference type="InterPro" id="IPR045087">
    <property type="entry name" value="Cu-oxidase_fam"/>
</dbReference>
<reference evidence="11" key="1">
    <citation type="journal article" date="2020" name="Stud. Mycol.">
        <title>101 Dothideomycetes genomes: a test case for predicting lifestyles and emergence of pathogens.</title>
        <authorList>
            <person name="Haridas S."/>
            <person name="Albert R."/>
            <person name="Binder M."/>
            <person name="Bloem J."/>
            <person name="Labutti K."/>
            <person name="Salamov A."/>
            <person name="Andreopoulos B."/>
            <person name="Baker S."/>
            <person name="Barry K."/>
            <person name="Bills G."/>
            <person name="Bluhm B."/>
            <person name="Cannon C."/>
            <person name="Castanera R."/>
            <person name="Culley D."/>
            <person name="Daum C."/>
            <person name="Ezra D."/>
            <person name="Gonzalez J."/>
            <person name="Henrissat B."/>
            <person name="Kuo A."/>
            <person name="Liang C."/>
            <person name="Lipzen A."/>
            <person name="Lutzoni F."/>
            <person name="Magnuson J."/>
            <person name="Mondo S."/>
            <person name="Nolan M."/>
            <person name="Ohm R."/>
            <person name="Pangilinan J."/>
            <person name="Park H.-J."/>
            <person name="Ramirez L."/>
            <person name="Alfaro M."/>
            <person name="Sun H."/>
            <person name="Tritt A."/>
            <person name="Yoshinaga Y."/>
            <person name="Zwiers L.-H."/>
            <person name="Turgeon B."/>
            <person name="Goodwin S."/>
            <person name="Spatafora J."/>
            <person name="Crous P."/>
            <person name="Grigoriev I."/>
        </authorList>
    </citation>
    <scope>NUCLEOTIDE SEQUENCE</scope>
    <source>
        <strain evidence="11">CBS 122368</strain>
    </source>
</reference>
<dbReference type="PROSITE" id="PS00080">
    <property type="entry name" value="MULTICOPPER_OXIDASE2"/>
    <property type="match status" value="1"/>
</dbReference>
<evidence type="ECO:0000256" key="6">
    <source>
        <dbReference type="ARBA" id="ARBA00023180"/>
    </source>
</evidence>
<dbReference type="CDD" id="cd13880">
    <property type="entry name" value="CuRO_2_MaLCC_like"/>
    <property type="match status" value="1"/>
</dbReference>
<dbReference type="AlphaFoldDB" id="A0A6A6I9S6"/>
<evidence type="ECO:0000259" key="9">
    <source>
        <dbReference type="Pfam" id="PF07731"/>
    </source>
</evidence>
<dbReference type="InterPro" id="IPR011707">
    <property type="entry name" value="Cu-oxidase-like_N"/>
</dbReference>
<feature type="domain" description="Plastocyanin-like" evidence="10">
    <location>
        <begin position="90"/>
        <end position="204"/>
    </location>
</feature>
<dbReference type="FunFam" id="2.60.40.420:FF:000038">
    <property type="entry name" value="Extracellular dihydrogeodin oxidase/laccase"/>
    <property type="match status" value="1"/>
</dbReference>
<keyword evidence="7" id="KW-0732">Signal</keyword>
<dbReference type="InterPro" id="IPR011706">
    <property type="entry name" value="Cu-oxidase_C"/>
</dbReference>
<feature type="domain" description="Plastocyanin-like" evidence="9">
    <location>
        <begin position="431"/>
        <end position="554"/>
    </location>
</feature>
<dbReference type="PANTHER" id="PTHR11709:SF71">
    <property type="entry name" value="OXIDOREDUCTASE TPCJ"/>
    <property type="match status" value="1"/>
</dbReference>
<evidence type="ECO:0000256" key="1">
    <source>
        <dbReference type="ARBA" id="ARBA00010609"/>
    </source>
</evidence>
<dbReference type="Gene3D" id="2.60.40.420">
    <property type="entry name" value="Cupredoxins - blue copper proteins"/>
    <property type="match status" value="3"/>
</dbReference>
<keyword evidence="12" id="KW-1185">Reference proteome</keyword>
<evidence type="ECO:0000313" key="11">
    <source>
        <dbReference type="EMBL" id="KAF2247007.1"/>
    </source>
</evidence>
<feature type="signal peptide" evidence="7">
    <location>
        <begin position="1"/>
        <end position="21"/>
    </location>
</feature>
<evidence type="ECO:0000259" key="8">
    <source>
        <dbReference type="Pfam" id="PF00394"/>
    </source>
</evidence>
<dbReference type="GO" id="GO:0005507">
    <property type="term" value="F:copper ion binding"/>
    <property type="evidence" value="ECO:0007669"/>
    <property type="project" value="InterPro"/>
</dbReference>
<dbReference type="InterPro" id="IPR033138">
    <property type="entry name" value="Cu_oxidase_CS"/>
</dbReference>
<protein>
    <submittedName>
        <fullName evidence="11">Multicopper oxidase</fullName>
    </submittedName>
</protein>
<dbReference type="EMBL" id="ML987197">
    <property type="protein sequence ID" value="KAF2247007.1"/>
    <property type="molecule type" value="Genomic_DNA"/>
</dbReference>
<dbReference type="FunFam" id="2.60.40.420:FF:000021">
    <property type="entry name" value="Extracellular dihydrogeodin oxidase/laccase"/>
    <property type="match status" value="1"/>
</dbReference>
<dbReference type="PROSITE" id="PS00079">
    <property type="entry name" value="MULTICOPPER_OXIDASE1"/>
    <property type="match status" value="1"/>
</dbReference>
<organism evidence="11 12">
    <name type="scientific">Trematosphaeria pertusa</name>
    <dbReference type="NCBI Taxonomy" id="390896"/>
    <lineage>
        <taxon>Eukaryota</taxon>
        <taxon>Fungi</taxon>
        <taxon>Dikarya</taxon>
        <taxon>Ascomycota</taxon>
        <taxon>Pezizomycotina</taxon>
        <taxon>Dothideomycetes</taxon>
        <taxon>Pleosporomycetidae</taxon>
        <taxon>Pleosporales</taxon>
        <taxon>Massarineae</taxon>
        <taxon>Trematosphaeriaceae</taxon>
        <taxon>Trematosphaeria</taxon>
    </lineage>
</organism>
<gene>
    <name evidence="11" type="ORF">BU26DRAFT_531842</name>
</gene>
<sequence>MLHTFARAAALIALLCPQVFSIAIGSPPATPEVPWKYSKRGLFDRGYGDDSSCAHGPSTRTCWGGGYSVSTDMDLKWPSTGKCVKYNWEITNTTLAPDGFARWMNVVNGQYPGPTIVADWGDDIEVTVTNHVENNGTGIHWHGLRQLGSNEMDGTPGLTECPLAPGETRTYKFKATQYGTSWYHSHYSVQYGDGLVGPIIINGPATANYDIDLGAMPFTDWFHTPLTTVNAAALHASGPPIADNLLINGTMTSAFGGKYAETTLTPGKSHLLRLVNTGINNHVHVALDGHSFTVIAADFVPIVPFKTNSLSIAVGQRYDVIINANQTVSNYWFRVGTGGRCDGPNANAANIGSIFRYAGALSGNPTSTASQPLPTGCYDETNIVPFVDTQVPQEMPEQLTVGFTNTAGSGNLIQWLIDGSPMLIDFNRPTLSQVFDGNDTFNAQENLYSVGEANKWQYWVIQQDPAMPAKLPHPIHLHGHDFYVLDVQANTTWSGDISRLKKDNPIRRDTVTLPASGYLVLAFESDNPGVWLMHCHIPFHISAGLGLQFLERSDEIPGNIGSLDETQKQCKTWSEFQTEFYPGGFTPGDSGLR</sequence>
<name>A0A6A6I9S6_9PLEO</name>
<dbReference type="InterPro" id="IPR001117">
    <property type="entry name" value="Cu-oxidase_2nd"/>
</dbReference>
<dbReference type="GeneID" id="54584389"/>
<dbReference type="PANTHER" id="PTHR11709">
    <property type="entry name" value="MULTI-COPPER OXIDASE"/>
    <property type="match status" value="1"/>
</dbReference>
<dbReference type="Proteomes" id="UP000800094">
    <property type="component" value="Unassembled WGS sequence"/>
</dbReference>
<evidence type="ECO:0000256" key="2">
    <source>
        <dbReference type="ARBA" id="ARBA00022723"/>
    </source>
</evidence>
<dbReference type="InterPro" id="IPR002355">
    <property type="entry name" value="Cu_oxidase_Cu_BS"/>
</dbReference>
<dbReference type="Pfam" id="PF07731">
    <property type="entry name" value="Cu-oxidase_2"/>
    <property type="match status" value="1"/>
</dbReference>
<dbReference type="CDD" id="cd13901">
    <property type="entry name" value="CuRO_3_MaLCC_like"/>
    <property type="match status" value="1"/>
</dbReference>
<dbReference type="GO" id="GO:0016491">
    <property type="term" value="F:oxidoreductase activity"/>
    <property type="evidence" value="ECO:0007669"/>
    <property type="project" value="UniProtKB-KW"/>
</dbReference>
<evidence type="ECO:0000256" key="5">
    <source>
        <dbReference type="ARBA" id="ARBA00023008"/>
    </source>
</evidence>
<comment type="similarity">
    <text evidence="1">Belongs to the multicopper oxidase family.</text>
</comment>
<evidence type="ECO:0000259" key="10">
    <source>
        <dbReference type="Pfam" id="PF07732"/>
    </source>
</evidence>
<dbReference type="InterPro" id="IPR008972">
    <property type="entry name" value="Cupredoxin"/>
</dbReference>
<evidence type="ECO:0000256" key="7">
    <source>
        <dbReference type="SAM" id="SignalP"/>
    </source>
</evidence>
<dbReference type="SUPFAM" id="SSF49503">
    <property type="entry name" value="Cupredoxins"/>
    <property type="match status" value="3"/>
</dbReference>
<accession>A0A6A6I9S6</accession>
<dbReference type="CDD" id="cd13854">
    <property type="entry name" value="CuRO_1_MaLCC_like"/>
    <property type="match status" value="1"/>
</dbReference>
<evidence type="ECO:0000256" key="4">
    <source>
        <dbReference type="ARBA" id="ARBA00023002"/>
    </source>
</evidence>
<dbReference type="OrthoDB" id="2121828at2759"/>
<keyword evidence="3" id="KW-0677">Repeat</keyword>
<dbReference type="Pfam" id="PF07732">
    <property type="entry name" value="Cu-oxidase_3"/>
    <property type="match status" value="1"/>
</dbReference>
<evidence type="ECO:0000313" key="12">
    <source>
        <dbReference type="Proteomes" id="UP000800094"/>
    </source>
</evidence>
<keyword evidence="5" id="KW-0186">Copper</keyword>
<keyword evidence="6" id="KW-0325">Glycoprotein</keyword>